<name>A0A9D1K6L1_9FIRM</name>
<proteinExistence type="predicted"/>
<organism evidence="1 2">
    <name type="scientific">Candidatus Alectryocaccomicrobium excrementavium</name>
    <dbReference type="NCBI Taxonomy" id="2840668"/>
    <lineage>
        <taxon>Bacteria</taxon>
        <taxon>Bacillati</taxon>
        <taxon>Bacillota</taxon>
        <taxon>Clostridia</taxon>
        <taxon>Candidatus Alectryocaccomicrobium</taxon>
    </lineage>
</organism>
<evidence type="ECO:0000313" key="1">
    <source>
        <dbReference type="EMBL" id="HIS91993.1"/>
    </source>
</evidence>
<protein>
    <submittedName>
        <fullName evidence="1">Uncharacterized protein</fullName>
    </submittedName>
</protein>
<reference evidence="1" key="2">
    <citation type="journal article" date="2021" name="PeerJ">
        <title>Extensive microbial diversity within the chicken gut microbiome revealed by metagenomics and culture.</title>
        <authorList>
            <person name="Gilroy R."/>
            <person name="Ravi A."/>
            <person name="Getino M."/>
            <person name="Pursley I."/>
            <person name="Horton D.L."/>
            <person name="Alikhan N.F."/>
            <person name="Baker D."/>
            <person name="Gharbi K."/>
            <person name="Hall N."/>
            <person name="Watson M."/>
            <person name="Adriaenssens E.M."/>
            <person name="Foster-Nyarko E."/>
            <person name="Jarju S."/>
            <person name="Secka A."/>
            <person name="Antonio M."/>
            <person name="Oren A."/>
            <person name="Chaudhuri R.R."/>
            <person name="La Ragione R."/>
            <person name="Hildebrand F."/>
            <person name="Pallen M.J."/>
        </authorList>
    </citation>
    <scope>NUCLEOTIDE SEQUENCE</scope>
    <source>
        <strain evidence="1">13766</strain>
    </source>
</reference>
<reference evidence="1" key="1">
    <citation type="submission" date="2020-10" db="EMBL/GenBank/DDBJ databases">
        <authorList>
            <person name="Gilroy R."/>
        </authorList>
    </citation>
    <scope>NUCLEOTIDE SEQUENCE</scope>
    <source>
        <strain evidence="1">13766</strain>
    </source>
</reference>
<comment type="caution">
    <text evidence="1">The sequence shown here is derived from an EMBL/GenBank/DDBJ whole genome shotgun (WGS) entry which is preliminary data.</text>
</comment>
<evidence type="ECO:0000313" key="2">
    <source>
        <dbReference type="Proteomes" id="UP000824140"/>
    </source>
</evidence>
<sequence length="102" mass="11417">MREYEVCSVCEKGITLKRGKEECFVGFQACAANAPLQKGGNCVALRNTSTLEFAFFTAPPTIVCFQAHGWKKRFGRQDGAKRFQELLAEIEKYGYSTAELPQ</sequence>
<dbReference type="AlphaFoldDB" id="A0A9D1K6L1"/>
<gene>
    <name evidence="1" type="ORF">IAA84_03145</name>
</gene>
<dbReference type="EMBL" id="DVJN01000062">
    <property type="protein sequence ID" value="HIS91993.1"/>
    <property type="molecule type" value="Genomic_DNA"/>
</dbReference>
<dbReference type="Proteomes" id="UP000824140">
    <property type="component" value="Unassembled WGS sequence"/>
</dbReference>
<accession>A0A9D1K6L1</accession>